<name>A0A3L9LAZ4_9MICC</name>
<dbReference type="EMBL" id="RDEX01000001">
    <property type="protein sequence ID" value="RLY94267.1"/>
    <property type="molecule type" value="Genomic_DNA"/>
</dbReference>
<keyword evidence="1" id="KW-0472">Membrane</keyword>
<keyword evidence="1" id="KW-0812">Transmembrane</keyword>
<dbReference type="AlphaFoldDB" id="A0A3L9LAZ4"/>
<keyword evidence="3" id="KW-1185">Reference proteome</keyword>
<organism evidence="2 3">
    <name type="scientific">Kocuria tytonicola</name>
    <dbReference type="NCBI Taxonomy" id="2055946"/>
    <lineage>
        <taxon>Bacteria</taxon>
        <taxon>Bacillati</taxon>
        <taxon>Actinomycetota</taxon>
        <taxon>Actinomycetes</taxon>
        <taxon>Micrococcales</taxon>
        <taxon>Micrococcaceae</taxon>
        <taxon>Kocuria</taxon>
    </lineage>
</organism>
<comment type="caution">
    <text evidence="2">The sequence shown here is derived from an EMBL/GenBank/DDBJ whole genome shotgun (WGS) entry which is preliminary data.</text>
</comment>
<feature type="transmembrane region" description="Helical" evidence="1">
    <location>
        <begin position="20"/>
        <end position="43"/>
    </location>
</feature>
<dbReference type="Proteomes" id="UP000277871">
    <property type="component" value="Unassembled WGS sequence"/>
</dbReference>
<reference evidence="2 3" key="1">
    <citation type="submission" date="2018-10" db="EMBL/GenBank/DDBJ databases">
        <title>Kocuria tytonicola, new bacteria from the preen glands of American barn owls (Tyto furcata).</title>
        <authorList>
            <person name="Braun M.S."/>
            <person name="Wang E."/>
            <person name="Zimmermann S."/>
            <person name="Boutin S."/>
            <person name="Wagner H."/>
            <person name="Wink M."/>
        </authorList>
    </citation>
    <scope>NUCLEOTIDE SEQUENCE [LARGE SCALE GENOMIC DNA]</scope>
    <source>
        <strain evidence="2 3">473</strain>
    </source>
</reference>
<evidence type="ECO:0000313" key="2">
    <source>
        <dbReference type="EMBL" id="RLY94267.1"/>
    </source>
</evidence>
<evidence type="ECO:0000313" key="3">
    <source>
        <dbReference type="Proteomes" id="UP000277871"/>
    </source>
</evidence>
<sequence>MTQHLQGLDTVSAPARRSSALRVTAAAALAVSMLFASVGPSVAVSQGDSVRGPGSALCRFFPIYCNPR</sequence>
<protein>
    <submittedName>
        <fullName evidence="2">Uncharacterized protein</fullName>
    </submittedName>
</protein>
<keyword evidence="1" id="KW-1133">Transmembrane helix</keyword>
<dbReference type="RefSeq" id="WP_121864182.1">
    <property type="nucleotide sequence ID" value="NZ_RDEX01000001.1"/>
</dbReference>
<accession>A0A3L9LAZ4</accession>
<gene>
    <name evidence="2" type="ORF">EAE32_03390</name>
</gene>
<evidence type="ECO:0000256" key="1">
    <source>
        <dbReference type="SAM" id="Phobius"/>
    </source>
</evidence>
<proteinExistence type="predicted"/>